<protein>
    <submittedName>
        <fullName evidence="4">DgyrCDS8098</fullName>
    </submittedName>
</protein>
<organism evidence="4 5">
    <name type="scientific">Dimorphilus gyrociliatus</name>
    <dbReference type="NCBI Taxonomy" id="2664684"/>
    <lineage>
        <taxon>Eukaryota</taxon>
        <taxon>Metazoa</taxon>
        <taxon>Spiralia</taxon>
        <taxon>Lophotrochozoa</taxon>
        <taxon>Annelida</taxon>
        <taxon>Polychaeta</taxon>
        <taxon>Polychaeta incertae sedis</taxon>
        <taxon>Dinophilidae</taxon>
        <taxon>Dimorphilus</taxon>
    </lineage>
</organism>
<feature type="compositionally biased region" description="Low complexity" evidence="2">
    <location>
        <begin position="102"/>
        <end position="113"/>
    </location>
</feature>
<dbReference type="SMART" id="SM00367">
    <property type="entry name" value="LRR_CC"/>
    <property type="match status" value="11"/>
</dbReference>
<dbReference type="InterPro" id="IPR006553">
    <property type="entry name" value="Leu-rich_rpt_Cys-con_subtyp"/>
</dbReference>
<feature type="compositionally biased region" description="Basic and acidic residues" evidence="2">
    <location>
        <begin position="85"/>
        <end position="101"/>
    </location>
</feature>
<sequence length="522" mass="58022">MLKFVVNGKNRQKRSPSTSSDKPKVCTLQAHIDAVSLPIELSRESDNDTEFELLITRDEIRDITQVGVEKCDDGRKTPSQDSDIESFKSEADKSDEKECKGADSSSGIASASSPDEAVTERPSRWRHQTSDVVRNYVASQLYCSPVYHLPDFLLVKIFSYLDAHEISKCASVSRAWYSAAWDPSLWRHISLKHNDIDADYAIKALTKRLSYDTPTICVSVESLDLSNTRLSDNGLRIIGRRCPELRSLVIRKCSAVTNVGICEIVSRCVNLNQLDASGCPNVSCLCLSPSASAHLPAHAKRVYVRNLDLSECSALEDTGLHLIASYCNQLQYVYLRKCIRITDIGLQYLASLCSNIKELSVSDCPSIGDAGICQTAERLQSSLRYLSIAKCENITDTSLISLAKYCKRLRYLNARSCAITDRGLSVLCRSLGPRLKSLDVGKTAVSDLGVCCLAENCTQVRKLSLKSSKTVTDQGIVSLAKTCVYLHHLNIHDCHLLTWRSYRAIKRSCKRCVIEHSNPTFF</sequence>
<evidence type="ECO:0000259" key="3">
    <source>
        <dbReference type="PROSITE" id="PS50181"/>
    </source>
</evidence>
<dbReference type="InterPro" id="IPR001810">
    <property type="entry name" value="F-box_dom"/>
</dbReference>
<feature type="domain" description="F-box" evidence="3">
    <location>
        <begin position="143"/>
        <end position="189"/>
    </location>
</feature>
<gene>
    <name evidence="4" type="ORF">DGYR_LOCUS7727</name>
</gene>
<keyword evidence="1" id="KW-0833">Ubl conjugation pathway</keyword>
<proteinExistence type="predicted"/>
<evidence type="ECO:0000313" key="4">
    <source>
        <dbReference type="EMBL" id="CAD5119491.1"/>
    </source>
</evidence>
<evidence type="ECO:0000256" key="2">
    <source>
        <dbReference type="SAM" id="MobiDB-lite"/>
    </source>
</evidence>
<evidence type="ECO:0000313" key="5">
    <source>
        <dbReference type="Proteomes" id="UP000549394"/>
    </source>
</evidence>
<dbReference type="AlphaFoldDB" id="A0A7I8VT59"/>
<dbReference type="InterPro" id="IPR057207">
    <property type="entry name" value="FBXL15_LRR"/>
</dbReference>
<keyword evidence="5" id="KW-1185">Reference proteome</keyword>
<dbReference type="PANTHER" id="PTHR13318">
    <property type="entry name" value="PARTNER OF PAIRED, ISOFORM B-RELATED"/>
    <property type="match status" value="1"/>
</dbReference>
<dbReference type="GO" id="GO:0019005">
    <property type="term" value="C:SCF ubiquitin ligase complex"/>
    <property type="evidence" value="ECO:0007669"/>
    <property type="project" value="TreeGrafter"/>
</dbReference>
<dbReference type="SUPFAM" id="SSF52047">
    <property type="entry name" value="RNI-like"/>
    <property type="match status" value="1"/>
</dbReference>
<dbReference type="EMBL" id="CAJFCJ010000010">
    <property type="protein sequence ID" value="CAD5119491.1"/>
    <property type="molecule type" value="Genomic_DNA"/>
</dbReference>
<reference evidence="4 5" key="1">
    <citation type="submission" date="2020-08" db="EMBL/GenBank/DDBJ databases">
        <authorList>
            <person name="Hejnol A."/>
        </authorList>
    </citation>
    <scope>NUCLEOTIDE SEQUENCE [LARGE SCALE GENOMIC DNA]</scope>
</reference>
<comment type="caution">
    <text evidence="4">The sequence shown here is derived from an EMBL/GenBank/DDBJ whole genome shotgun (WGS) entry which is preliminary data.</text>
</comment>
<feature type="region of interest" description="Disordered" evidence="2">
    <location>
        <begin position="70"/>
        <end position="124"/>
    </location>
</feature>
<evidence type="ECO:0000256" key="1">
    <source>
        <dbReference type="ARBA" id="ARBA00022786"/>
    </source>
</evidence>
<dbReference type="Gene3D" id="3.80.10.10">
    <property type="entry name" value="Ribonuclease Inhibitor"/>
    <property type="match status" value="2"/>
</dbReference>
<dbReference type="Pfam" id="PF12937">
    <property type="entry name" value="F-box-like"/>
    <property type="match status" value="1"/>
</dbReference>
<accession>A0A7I8VT59</accession>
<dbReference type="Proteomes" id="UP000549394">
    <property type="component" value="Unassembled WGS sequence"/>
</dbReference>
<dbReference type="GO" id="GO:0031146">
    <property type="term" value="P:SCF-dependent proteasomal ubiquitin-dependent protein catabolic process"/>
    <property type="evidence" value="ECO:0007669"/>
    <property type="project" value="TreeGrafter"/>
</dbReference>
<dbReference type="InterPro" id="IPR032675">
    <property type="entry name" value="LRR_dom_sf"/>
</dbReference>
<feature type="region of interest" description="Disordered" evidence="2">
    <location>
        <begin position="1"/>
        <end position="25"/>
    </location>
</feature>
<dbReference type="PROSITE" id="PS50181">
    <property type="entry name" value="FBOX"/>
    <property type="match status" value="1"/>
</dbReference>
<dbReference type="InterPro" id="IPR036047">
    <property type="entry name" value="F-box-like_dom_sf"/>
</dbReference>
<dbReference type="SMART" id="SM00256">
    <property type="entry name" value="FBOX"/>
    <property type="match status" value="1"/>
</dbReference>
<dbReference type="SUPFAM" id="SSF81383">
    <property type="entry name" value="F-box domain"/>
    <property type="match status" value="1"/>
</dbReference>
<name>A0A7I8VT59_9ANNE</name>
<dbReference type="Pfam" id="PF25372">
    <property type="entry name" value="DUF7885"/>
    <property type="match status" value="1"/>
</dbReference>
<dbReference type="OrthoDB" id="423607at2759"/>